<dbReference type="Proteomes" id="UP000838756">
    <property type="component" value="Unassembled WGS sequence"/>
</dbReference>
<dbReference type="EMBL" id="CAKXAJ010004316">
    <property type="protein sequence ID" value="CAH2208694.1"/>
    <property type="molecule type" value="Genomic_DNA"/>
</dbReference>
<accession>A0A8S4QFE3</accession>
<dbReference type="AlphaFoldDB" id="A0A8S4QFE3"/>
<reference evidence="2" key="1">
    <citation type="submission" date="2022-03" db="EMBL/GenBank/DDBJ databases">
        <authorList>
            <person name="Lindestad O."/>
        </authorList>
    </citation>
    <scope>NUCLEOTIDE SEQUENCE</scope>
</reference>
<sequence>MKVDNELAAPEETKPMISDRKGSLKVTITPAQHKTLTHLPKRPPVDLAFTDLTYKVQEGRKS</sequence>
<keyword evidence="3" id="KW-1185">Reference proteome</keyword>
<feature type="non-terminal residue" evidence="2">
    <location>
        <position position="62"/>
    </location>
</feature>
<comment type="caution">
    <text evidence="2">The sequence shown here is derived from an EMBL/GenBank/DDBJ whole genome shotgun (WGS) entry which is preliminary data.</text>
</comment>
<gene>
    <name evidence="2" type="primary">jg6140</name>
    <name evidence="2" type="ORF">PAEG_LOCUS1244</name>
</gene>
<name>A0A8S4QFE3_9NEOP</name>
<evidence type="ECO:0000256" key="1">
    <source>
        <dbReference type="SAM" id="MobiDB-lite"/>
    </source>
</evidence>
<proteinExistence type="predicted"/>
<dbReference type="OrthoDB" id="66620at2759"/>
<protein>
    <submittedName>
        <fullName evidence="2">Jg6140 protein</fullName>
    </submittedName>
</protein>
<feature type="region of interest" description="Disordered" evidence="1">
    <location>
        <begin position="1"/>
        <end position="20"/>
    </location>
</feature>
<evidence type="ECO:0000313" key="2">
    <source>
        <dbReference type="EMBL" id="CAH2208694.1"/>
    </source>
</evidence>
<organism evidence="2 3">
    <name type="scientific">Pararge aegeria aegeria</name>
    <dbReference type="NCBI Taxonomy" id="348720"/>
    <lineage>
        <taxon>Eukaryota</taxon>
        <taxon>Metazoa</taxon>
        <taxon>Ecdysozoa</taxon>
        <taxon>Arthropoda</taxon>
        <taxon>Hexapoda</taxon>
        <taxon>Insecta</taxon>
        <taxon>Pterygota</taxon>
        <taxon>Neoptera</taxon>
        <taxon>Endopterygota</taxon>
        <taxon>Lepidoptera</taxon>
        <taxon>Glossata</taxon>
        <taxon>Ditrysia</taxon>
        <taxon>Papilionoidea</taxon>
        <taxon>Nymphalidae</taxon>
        <taxon>Satyrinae</taxon>
        <taxon>Satyrini</taxon>
        <taxon>Parargina</taxon>
        <taxon>Pararge</taxon>
    </lineage>
</organism>
<evidence type="ECO:0000313" key="3">
    <source>
        <dbReference type="Proteomes" id="UP000838756"/>
    </source>
</evidence>